<dbReference type="Proteomes" id="UP000016927">
    <property type="component" value="Unassembled WGS sequence"/>
</dbReference>
<dbReference type="OrthoDB" id="5572844at2759"/>
<gene>
    <name evidence="1" type="primary">PAC2</name>
    <name evidence="1" type="ORF">NBO_27g0058</name>
</gene>
<keyword evidence="2" id="KW-1185">Reference proteome</keyword>
<name>R0MNR5_NOSB1</name>
<dbReference type="AlphaFoldDB" id="R0MNR5"/>
<dbReference type="Pfam" id="PF09729">
    <property type="entry name" value="Gti1_Pac2"/>
    <property type="match status" value="1"/>
</dbReference>
<proteinExistence type="predicted"/>
<dbReference type="PANTHER" id="PTHR28027">
    <property type="entry name" value="TRANSCRIPTIONAL REGULATOR MIT1"/>
    <property type="match status" value="1"/>
</dbReference>
<organism evidence="1 2">
    <name type="scientific">Nosema bombycis (strain CQ1 / CVCC 102059)</name>
    <name type="common">Microsporidian parasite</name>
    <name type="synonym">Pebrine of silkworm</name>
    <dbReference type="NCBI Taxonomy" id="578461"/>
    <lineage>
        <taxon>Eukaryota</taxon>
        <taxon>Fungi</taxon>
        <taxon>Fungi incertae sedis</taxon>
        <taxon>Microsporidia</taxon>
        <taxon>Nosematidae</taxon>
        <taxon>Nosema</taxon>
    </lineage>
</organism>
<dbReference type="HOGENOM" id="CLU_107279_0_0_1"/>
<dbReference type="EMBL" id="KB908935">
    <property type="protein sequence ID" value="EOB14503.1"/>
    <property type="molecule type" value="Genomic_DNA"/>
</dbReference>
<dbReference type="PANTHER" id="PTHR28027:SF2">
    <property type="entry name" value="TRANSCRIPTIONAL REGULATOR MIT1"/>
    <property type="match status" value="1"/>
</dbReference>
<dbReference type="OMA" id="NGMKRWT"/>
<dbReference type="VEuPathDB" id="MicrosporidiaDB:NBO_27g0058"/>
<dbReference type="InterPro" id="IPR018608">
    <property type="entry name" value="Gti1/Pac2"/>
</dbReference>
<reference evidence="1 2" key="1">
    <citation type="journal article" date="2013" name="BMC Genomics">
        <title>Comparative genomics of parasitic silkworm microsporidia reveal an association between genome expansion and host adaptation.</title>
        <authorList>
            <person name="Pan G."/>
            <person name="Xu J."/>
            <person name="Li T."/>
            <person name="Xia Q."/>
            <person name="Liu S.L."/>
            <person name="Zhang G."/>
            <person name="Li S."/>
            <person name="Li C."/>
            <person name="Liu H."/>
            <person name="Yang L."/>
            <person name="Liu T."/>
            <person name="Zhang X."/>
            <person name="Wu Z."/>
            <person name="Fan W."/>
            <person name="Dang X."/>
            <person name="Xiang H."/>
            <person name="Tao M."/>
            <person name="Li Y."/>
            <person name="Hu J."/>
            <person name="Li Z."/>
            <person name="Lin L."/>
            <person name="Luo J."/>
            <person name="Geng L."/>
            <person name="Wang L."/>
            <person name="Long M."/>
            <person name="Wan Y."/>
            <person name="He N."/>
            <person name="Zhang Z."/>
            <person name="Lu C."/>
            <person name="Keeling P.J."/>
            <person name="Wang J."/>
            <person name="Xiang Z."/>
            <person name="Zhou Z."/>
        </authorList>
    </citation>
    <scope>NUCLEOTIDE SEQUENCE [LARGE SCALE GENOMIC DNA]</scope>
    <source>
        <strain evidence="2">CQ1 / CVCC 102059</strain>
    </source>
</reference>
<evidence type="ECO:0000313" key="1">
    <source>
        <dbReference type="EMBL" id="EOB14503.1"/>
    </source>
</evidence>
<sequence>MNKLCGYIQTYEEAVLIVHTTRLGYLIPITQRLKMEERENLRSGDIFVFIESENGMKRWTDGKIWSPSKINGQFLLYKEVPRHLSKSAIKKRNAQKHIHKDEYHQSMRELKDDDKLAFHKKTISIIHQNKTYHIIGYFRPLFSKEALVNIPFFKQIDRSLKLFPELLNDDFLLKEKSEPDFHRRYNLPIDPNESIYTESKRIQLENIALRVLGEWITTKQQDMLRKNSKNG</sequence>
<evidence type="ECO:0000313" key="2">
    <source>
        <dbReference type="Proteomes" id="UP000016927"/>
    </source>
</evidence>
<accession>R0MNR5</accession>
<dbReference type="GO" id="GO:0003677">
    <property type="term" value="F:DNA binding"/>
    <property type="evidence" value="ECO:0007669"/>
    <property type="project" value="TreeGrafter"/>
</dbReference>
<protein>
    <submittedName>
        <fullName evidence="1">cAMP-independent regulatory protein pac2</fullName>
    </submittedName>
</protein>